<feature type="compositionally biased region" description="Basic residues" evidence="1">
    <location>
        <begin position="109"/>
        <end position="118"/>
    </location>
</feature>
<dbReference type="Gene3D" id="1.10.238.10">
    <property type="entry name" value="EF-hand"/>
    <property type="match status" value="1"/>
</dbReference>
<organism evidence="2 3">
    <name type="scientific">Prorocentrum cordatum</name>
    <dbReference type="NCBI Taxonomy" id="2364126"/>
    <lineage>
        <taxon>Eukaryota</taxon>
        <taxon>Sar</taxon>
        <taxon>Alveolata</taxon>
        <taxon>Dinophyceae</taxon>
        <taxon>Prorocentrales</taxon>
        <taxon>Prorocentraceae</taxon>
        <taxon>Prorocentrum</taxon>
    </lineage>
</organism>
<dbReference type="PANTHER" id="PTHR14095:SF0">
    <property type="entry name" value="MIP22305P"/>
    <property type="match status" value="1"/>
</dbReference>
<feature type="region of interest" description="Disordered" evidence="1">
    <location>
        <begin position="97"/>
        <end position="161"/>
    </location>
</feature>
<sequence>MECLNYDTIPFADIMCQMNDMISPEFEGHFRLTDFKKKRKFAGIFFSLFSSLNKFLAFEHRDPFLANAGRSRWTTPASTIGTDRWCADEYLRLAMEENEEPEEDGRGPQQRRRQLTRARPREKEGERDGGLQSWGMGGVAGAGSARASPGPLSENARAPGGSYIPPPLTPVASCCDLSLSLSALLRSAAKQTVARVFAHPVSRASACRALPGRWEYVEPSRTE</sequence>
<evidence type="ECO:0008006" key="4">
    <source>
        <dbReference type="Google" id="ProtNLM"/>
    </source>
</evidence>
<proteinExistence type="predicted"/>
<gene>
    <name evidence="2" type="ORF">PCOR1329_LOCUS8718</name>
</gene>
<reference evidence="2" key="1">
    <citation type="submission" date="2023-10" db="EMBL/GenBank/DDBJ databases">
        <authorList>
            <person name="Chen Y."/>
            <person name="Shah S."/>
            <person name="Dougan E. K."/>
            <person name="Thang M."/>
            <person name="Chan C."/>
        </authorList>
    </citation>
    <scope>NUCLEOTIDE SEQUENCE [LARGE SCALE GENOMIC DNA]</scope>
</reference>
<evidence type="ECO:0000313" key="2">
    <source>
        <dbReference type="EMBL" id="CAK0800613.1"/>
    </source>
</evidence>
<name>A0ABN9Q874_9DINO</name>
<protein>
    <recommendedName>
        <fullName evidence="4">Pre-mRNA-splicing factor 38</fullName>
    </recommendedName>
</protein>
<accession>A0ABN9Q874</accession>
<dbReference type="Proteomes" id="UP001189429">
    <property type="component" value="Unassembled WGS sequence"/>
</dbReference>
<evidence type="ECO:0000256" key="1">
    <source>
        <dbReference type="SAM" id="MobiDB-lite"/>
    </source>
</evidence>
<feature type="compositionally biased region" description="Low complexity" evidence="1">
    <location>
        <begin position="142"/>
        <end position="153"/>
    </location>
</feature>
<feature type="compositionally biased region" description="Basic and acidic residues" evidence="1">
    <location>
        <begin position="119"/>
        <end position="129"/>
    </location>
</feature>
<dbReference type="PANTHER" id="PTHR14095">
    <property type="entry name" value="PHOSPHATASE 2A REGULATORY SUBUNIT-RELATED"/>
    <property type="match status" value="1"/>
</dbReference>
<keyword evidence="3" id="KW-1185">Reference proteome</keyword>
<comment type="caution">
    <text evidence="2">The sequence shown here is derived from an EMBL/GenBank/DDBJ whole genome shotgun (WGS) entry which is preliminary data.</text>
</comment>
<dbReference type="EMBL" id="CAUYUJ010002402">
    <property type="protein sequence ID" value="CAK0800613.1"/>
    <property type="molecule type" value="Genomic_DNA"/>
</dbReference>
<evidence type="ECO:0000313" key="3">
    <source>
        <dbReference type="Proteomes" id="UP001189429"/>
    </source>
</evidence>